<sequence length="176" mass="19779">MKKLTTRSMTLMALLIAVMVVTERFFAVDTQFLRVSATFIPATLMGAVFGPLWSGIGSTLADFVGMALFPKAAYFVGFSINAFVTGAVYGYFYYKKEITWRRVIMATVLVTVIVHLILTPIWLAWMYNVPLNSWAIWTPRLIKNALMLPIQIVVTYFMGNLTTFKQLVLRGAASTK</sequence>
<keyword evidence="1" id="KW-0812">Transmembrane</keyword>
<dbReference type="STRING" id="214095.RU97_GL001997"/>
<dbReference type="RefSeq" id="WP_067395585.1">
    <property type="nucleotide sequence ID" value="NZ_JXKH01000004.1"/>
</dbReference>
<gene>
    <name evidence="2" type="ORF">RU97_GL001997</name>
</gene>
<reference evidence="2 3" key="1">
    <citation type="submission" date="2014-12" db="EMBL/GenBank/DDBJ databases">
        <title>Draft genome sequences of 29 type strains of Enterococci.</title>
        <authorList>
            <person name="Zhong Z."/>
            <person name="Sun Z."/>
            <person name="Liu W."/>
            <person name="Zhang W."/>
            <person name="Zhang H."/>
        </authorList>
    </citation>
    <scope>NUCLEOTIDE SEQUENCE [LARGE SCALE GENOMIC DNA]</scope>
    <source>
        <strain evidence="2 3">DSM 17029</strain>
    </source>
</reference>
<dbReference type="NCBIfam" id="TIGR04518">
    <property type="entry name" value="ECF_S_folT_fam"/>
    <property type="match status" value="1"/>
</dbReference>
<name>A0A1L8RFQ3_9ENTE</name>
<evidence type="ECO:0000256" key="1">
    <source>
        <dbReference type="SAM" id="Phobius"/>
    </source>
</evidence>
<accession>A0A1L8RFQ3</accession>
<dbReference type="InterPro" id="IPR024529">
    <property type="entry name" value="ECF_trnsprt_substrate-spec"/>
</dbReference>
<organism evidence="2 3">
    <name type="scientific">Enterococcus canis</name>
    <dbReference type="NCBI Taxonomy" id="214095"/>
    <lineage>
        <taxon>Bacteria</taxon>
        <taxon>Bacillati</taxon>
        <taxon>Bacillota</taxon>
        <taxon>Bacilli</taxon>
        <taxon>Lactobacillales</taxon>
        <taxon>Enterococcaceae</taxon>
        <taxon>Enterococcus</taxon>
    </lineage>
</organism>
<protein>
    <submittedName>
        <fullName evidence="2">Membrane protein</fullName>
    </submittedName>
</protein>
<evidence type="ECO:0000313" key="2">
    <source>
        <dbReference type="EMBL" id="OJG18600.1"/>
    </source>
</evidence>
<feature type="transmembrane region" description="Helical" evidence="1">
    <location>
        <begin position="145"/>
        <end position="164"/>
    </location>
</feature>
<feature type="transmembrane region" description="Helical" evidence="1">
    <location>
        <begin position="72"/>
        <end position="92"/>
    </location>
</feature>
<proteinExistence type="predicted"/>
<dbReference type="AlphaFoldDB" id="A0A1L8RFQ3"/>
<dbReference type="EMBL" id="JXKH01000004">
    <property type="protein sequence ID" value="OJG18600.1"/>
    <property type="molecule type" value="Genomic_DNA"/>
</dbReference>
<dbReference type="Pfam" id="PF12822">
    <property type="entry name" value="ECF_trnsprt"/>
    <property type="match status" value="1"/>
</dbReference>
<keyword evidence="1" id="KW-1133">Transmembrane helix</keyword>
<comment type="caution">
    <text evidence="2">The sequence shown here is derived from an EMBL/GenBank/DDBJ whole genome shotgun (WGS) entry which is preliminary data.</text>
</comment>
<dbReference type="Gene3D" id="1.10.1760.20">
    <property type="match status" value="1"/>
</dbReference>
<dbReference type="Proteomes" id="UP000181884">
    <property type="component" value="Unassembled WGS sequence"/>
</dbReference>
<dbReference type="GO" id="GO:0022857">
    <property type="term" value="F:transmembrane transporter activity"/>
    <property type="evidence" value="ECO:0007669"/>
    <property type="project" value="InterPro"/>
</dbReference>
<evidence type="ECO:0000313" key="3">
    <source>
        <dbReference type="Proteomes" id="UP000181884"/>
    </source>
</evidence>
<dbReference type="InterPro" id="IPR030949">
    <property type="entry name" value="ECF_S_folate_fam"/>
</dbReference>
<feature type="transmembrane region" description="Helical" evidence="1">
    <location>
        <begin position="104"/>
        <end position="125"/>
    </location>
</feature>
<keyword evidence="3" id="KW-1185">Reference proteome</keyword>
<keyword evidence="1" id="KW-0472">Membrane</keyword>